<organism evidence="10 11">
    <name type="scientific">Aquibacillus salsiterrae</name>
    <dbReference type="NCBI Taxonomy" id="2950439"/>
    <lineage>
        <taxon>Bacteria</taxon>
        <taxon>Bacillati</taxon>
        <taxon>Bacillota</taxon>
        <taxon>Bacilli</taxon>
        <taxon>Bacillales</taxon>
        <taxon>Bacillaceae</taxon>
        <taxon>Aquibacillus</taxon>
    </lineage>
</organism>
<feature type="transmembrane region" description="Helical" evidence="8">
    <location>
        <begin position="35"/>
        <end position="54"/>
    </location>
</feature>
<proteinExistence type="predicted"/>
<dbReference type="GO" id="GO:0015528">
    <property type="term" value="F:lactose:proton symporter activity"/>
    <property type="evidence" value="ECO:0007669"/>
    <property type="project" value="TreeGrafter"/>
</dbReference>
<comment type="caution">
    <text evidence="10">The sequence shown here is derived from an EMBL/GenBank/DDBJ whole genome shotgun (WGS) entry which is preliminary data.</text>
</comment>
<protein>
    <submittedName>
        <fullName evidence="10">MFS transporter</fullName>
    </submittedName>
</protein>
<dbReference type="PROSITE" id="PS50850">
    <property type="entry name" value="MFS"/>
    <property type="match status" value="1"/>
</dbReference>
<evidence type="ECO:0000256" key="6">
    <source>
        <dbReference type="ARBA" id="ARBA00022989"/>
    </source>
</evidence>
<feature type="transmembrane region" description="Helical" evidence="8">
    <location>
        <begin position="151"/>
        <end position="169"/>
    </location>
</feature>
<dbReference type="InterPro" id="IPR020846">
    <property type="entry name" value="MFS_dom"/>
</dbReference>
<dbReference type="InterPro" id="IPR026032">
    <property type="entry name" value="HcaT-like"/>
</dbReference>
<evidence type="ECO:0000256" key="7">
    <source>
        <dbReference type="ARBA" id="ARBA00023136"/>
    </source>
</evidence>
<feature type="transmembrane region" description="Helical" evidence="8">
    <location>
        <begin position="321"/>
        <end position="343"/>
    </location>
</feature>
<keyword evidence="7 8" id="KW-0472">Membrane</keyword>
<dbReference type="Proteomes" id="UP001145069">
    <property type="component" value="Unassembled WGS sequence"/>
</dbReference>
<keyword evidence="4" id="KW-0997">Cell inner membrane</keyword>
<feature type="domain" description="Major facilitator superfamily (MFS) profile" evidence="9">
    <location>
        <begin position="194"/>
        <end position="376"/>
    </location>
</feature>
<dbReference type="SUPFAM" id="SSF103473">
    <property type="entry name" value="MFS general substrate transporter"/>
    <property type="match status" value="1"/>
</dbReference>
<evidence type="ECO:0000256" key="3">
    <source>
        <dbReference type="ARBA" id="ARBA00022475"/>
    </source>
</evidence>
<feature type="transmembrane region" description="Helical" evidence="8">
    <location>
        <begin position="91"/>
        <end position="114"/>
    </location>
</feature>
<accession>A0A9X3WGK7</accession>
<dbReference type="PANTHER" id="PTHR23522:SF10">
    <property type="entry name" value="3-PHENYLPROPIONIC ACID TRANSPORTER-RELATED"/>
    <property type="match status" value="1"/>
</dbReference>
<feature type="transmembrane region" description="Helical" evidence="8">
    <location>
        <begin position="289"/>
        <end position="309"/>
    </location>
</feature>
<feature type="transmembrane region" description="Helical" evidence="8">
    <location>
        <begin position="349"/>
        <end position="367"/>
    </location>
</feature>
<dbReference type="AlphaFoldDB" id="A0A9X3WGK7"/>
<evidence type="ECO:0000256" key="4">
    <source>
        <dbReference type="ARBA" id="ARBA00022519"/>
    </source>
</evidence>
<feature type="transmembrane region" description="Helical" evidence="8">
    <location>
        <begin position="7"/>
        <end position="29"/>
    </location>
</feature>
<dbReference type="EMBL" id="JAMQKC010000018">
    <property type="protein sequence ID" value="MDC3418041.1"/>
    <property type="molecule type" value="Genomic_DNA"/>
</dbReference>
<evidence type="ECO:0000256" key="1">
    <source>
        <dbReference type="ARBA" id="ARBA00004429"/>
    </source>
</evidence>
<feature type="transmembrane region" description="Helical" evidence="8">
    <location>
        <begin position="257"/>
        <end position="277"/>
    </location>
</feature>
<gene>
    <name evidence="10" type="ORF">NC799_14205</name>
</gene>
<dbReference type="Pfam" id="PF12832">
    <property type="entry name" value="MFS_1_like"/>
    <property type="match status" value="1"/>
</dbReference>
<dbReference type="Gene3D" id="1.20.1250.20">
    <property type="entry name" value="MFS general substrate transporter like domains"/>
    <property type="match status" value="2"/>
</dbReference>
<evidence type="ECO:0000259" key="9">
    <source>
        <dbReference type="PROSITE" id="PS50850"/>
    </source>
</evidence>
<dbReference type="GO" id="GO:0030395">
    <property type="term" value="F:lactose binding"/>
    <property type="evidence" value="ECO:0007669"/>
    <property type="project" value="TreeGrafter"/>
</dbReference>
<evidence type="ECO:0000256" key="8">
    <source>
        <dbReference type="SAM" id="Phobius"/>
    </source>
</evidence>
<evidence type="ECO:0000256" key="2">
    <source>
        <dbReference type="ARBA" id="ARBA00022448"/>
    </source>
</evidence>
<feature type="transmembrane region" description="Helical" evidence="8">
    <location>
        <begin position="66"/>
        <end position="85"/>
    </location>
</feature>
<keyword evidence="11" id="KW-1185">Reference proteome</keyword>
<evidence type="ECO:0000313" key="11">
    <source>
        <dbReference type="Proteomes" id="UP001145069"/>
    </source>
</evidence>
<comment type="subcellular location">
    <subcellularLocation>
        <location evidence="1">Cell inner membrane</location>
        <topology evidence="1">Multi-pass membrane protein</topology>
    </subcellularLocation>
</comment>
<evidence type="ECO:0000313" key="10">
    <source>
        <dbReference type="EMBL" id="MDC3418041.1"/>
    </source>
</evidence>
<feature type="transmembrane region" description="Helical" evidence="8">
    <location>
        <begin position="190"/>
        <end position="209"/>
    </location>
</feature>
<name>A0A9X3WGK7_9BACI</name>
<dbReference type="PANTHER" id="PTHR23522">
    <property type="entry name" value="BLL5896 PROTEIN"/>
    <property type="match status" value="1"/>
</dbReference>
<sequence>MIWLMRTFYFNFFLSVGAFQFVNLFYVNFGLNSGQIGLLFAIGPFVLMFAQPLWGLITDFLGSPKLTLIIMTIGATITALFFPLATGFTHLLLLNIGYFFFQSAIPPIADVTVISLLDDTDDYGKIRLWGSLGYAVSVLVIGRLLDLFGLTTLFFLHSAFLLVAFLLVLKIPIKANSKKRFKAVEAVGLFKNRTFIALLLFSFFLQLTVHANNSFYAIYLQNLGSTVTIVGIALLIKSILEIPFFAMSKKLMDKYSYPVLLSLVAVMYAIRWLFLGFSNEISVLVGSQILLSLSFSIQYFVAVAYVNAITPPNYRATGQTIYWAVTLGLSGVVGNLLAGWLLNYVTISSMYKIAMVVALLAVPLIWLKPFIEESIG</sequence>
<keyword evidence="6 8" id="KW-1133">Transmembrane helix</keyword>
<reference evidence="10" key="1">
    <citation type="submission" date="2022-06" db="EMBL/GenBank/DDBJ databases">
        <title>Aquibacillus sp. a new bacterium isolated from soil saline samples.</title>
        <authorList>
            <person name="Galisteo C."/>
            <person name="De La Haba R."/>
            <person name="Sanchez-Porro C."/>
            <person name="Ventosa A."/>
        </authorList>
    </citation>
    <scope>NUCLEOTIDE SEQUENCE</scope>
    <source>
        <strain evidence="10">3ASR75-54</strain>
    </source>
</reference>
<dbReference type="InterPro" id="IPR024989">
    <property type="entry name" value="MFS_assoc_dom"/>
</dbReference>
<dbReference type="GO" id="GO:0005886">
    <property type="term" value="C:plasma membrane"/>
    <property type="evidence" value="ECO:0007669"/>
    <property type="project" value="UniProtKB-SubCell"/>
</dbReference>
<dbReference type="PIRSF" id="PIRSF004925">
    <property type="entry name" value="HcaT"/>
    <property type="match status" value="1"/>
</dbReference>
<keyword evidence="2" id="KW-0813">Transport</keyword>
<keyword evidence="3" id="KW-1003">Cell membrane</keyword>
<dbReference type="RefSeq" id="WP_272447104.1">
    <property type="nucleotide sequence ID" value="NZ_JAMQKC010000018.1"/>
</dbReference>
<dbReference type="InterPro" id="IPR036259">
    <property type="entry name" value="MFS_trans_sf"/>
</dbReference>
<keyword evidence="5 8" id="KW-0812">Transmembrane</keyword>
<evidence type="ECO:0000256" key="5">
    <source>
        <dbReference type="ARBA" id="ARBA00022692"/>
    </source>
</evidence>